<dbReference type="Proteomes" id="UP000807115">
    <property type="component" value="Chromosome 1"/>
</dbReference>
<protein>
    <recommendedName>
        <fullName evidence="1">DUF1618 domain-containing protein</fullName>
    </recommendedName>
</protein>
<evidence type="ECO:0000313" key="2">
    <source>
        <dbReference type="EMBL" id="KAG0552586.1"/>
    </source>
</evidence>
<dbReference type="Pfam" id="PF07762">
    <property type="entry name" value="DUF1618"/>
    <property type="match status" value="1"/>
</dbReference>
<comment type="caution">
    <text evidence="2">The sequence shown here is derived from an EMBL/GenBank/DDBJ whole genome shotgun (WGS) entry which is preliminary data.</text>
</comment>
<dbReference type="AlphaFoldDB" id="A0A921S6F2"/>
<sequence>MSNFKVMPHVVGAQGRFVLLRAHFFLGCGVDELFMYTAGGAGDTESPSLERIQLPDDADDGSRRAADHGLRKTREYGIVPRGRDYLMAALFNAPDAPLNYQLYIYSSESKTWSSSTLLNPNIGAKPITPEKVITLGEGVLGWVDFSSGLLVCDLSQDPLSLRFIPLPRLLPSNRVRLRLPDASPSLFRDLICVDGVLKFIEIEHGVRVPERPSDPWENDVLYDSDLIRFLECENMDGKPKPRDGWRAVTWSRMVSSNCWTKGCVVDVADILVDESADLSLISGQSCESDLKLTFRDLYCAFPILSADSGDMFTSIPVWNQVIVGIDGWWSPFTLGTRR</sequence>
<reference evidence="2" key="2">
    <citation type="submission" date="2020-10" db="EMBL/GenBank/DDBJ databases">
        <authorList>
            <person name="Cooper E.A."/>
            <person name="Brenton Z.W."/>
            <person name="Flinn B.S."/>
            <person name="Jenkins J."/>
            <person name="Shu S."/>
            <person name="Flowers D."/>
            <person name="Luo F."/>
            <person name="Wang Y."/>
            <person name="Xia P."/>
            <person name="Barry K."/>
            <person name="Daum C."/>
            <person name="Lipzen A."/>
            <person name="Yoshinaga Y."/>
            <person name="Schmutz J."/>
            <person name="Saski C."/>
            <person name="Vermerris W."/>
            <person name="Kresovich S."/>
        </authorList>
    </citation>
    <scope>NUCLEOTIDE SEQUENCE</scope>
</reference>
<organism evidence="2 3">
    <name type="scientific">Sorghum bicolor</name>
    <name type="common">Sorghum</name>
    <name type="synonym">Sorghum vulgare</name>
    <dbReference type="NCBI Taxonomy" id="4558"/>
    <lineage>
        <taxon>Eukaryota</taxon>
        <taxon>Viridiplantae</taxon>
        <taxon>Streptophyta</taxon>
        <taxon>Embryophyta</taxon>
        <taxon>Tracheophyta</taxon>
        <taxon>Spermatophyta</taxon>
        <taxon>Magnoliopsida</taxon>
        <taxon>Liliopsida</taxon>
        <taxon>Poales</taxon>
        <taxon>Poaceae</taxon>
        <taxon>PACMAD clade</taxon>
        <taxon>Panicoideae</taxon>
        <taxon>Andropogonodae</taxon>
        <taxon>Andropogoneae</taxon>
        <taxon>Sorghinae</taxon>
        <taxon>Sorghum</taxon>
    </lineage>
</organism>
<dbReference type="InterPro" id="IPR011676">
    <property type="entry name" value="DUF1618"/>
</dbReference>
<proteinExistence type="predicted"/>
<dbReference type="PANTHER" id="PTHR33074:SF83">
    <property type="entry name" value="EXPRESSED PROTEIN"/>
    <property type="match status" value="1"/>
</dbReference>
<evidence type="ECO:0000259" key="1">
    <source>
        <dbReference type="Pfam" id="PF07762"/>
    </source>
</evidence>
<dbReference type="EMBL" id="CM027680">
    <property type="protein sequence ID" value="KAG0552586.1"/>
    <property type="molecule type" value="Genomic_DNA"/>
</dbReference>
<gene>
    <name evidence="2" type="ORF">BDA96_01G519800</name>
</gene>
<evidence type="ECO:0000313" key="3">
    <source>
        <dbReference type="Proteomes" id="UP000807115"/>
    </source>
</evidence>
<dbReference type="PANTHER" id="PTHR33074">
    <property type="entry name" value="EXPRESSED PROTEIN-RELATED"/>
    <property type="match status" value="1"/>
</dbReference>
<reference evidence="2" key="1">
    <citation type="journal article" date="2019" name="BMC Genomics">
        <title>A new reference genome for Sorghum bicolor reveals high levels of sequence similarity between sweet and grain genotypes: implications for the genetics of sugar metabolism.</title>
        <authorList>
            <person name="Cooper E.A."/>
            <person name="Brenton Z.W."/>
            <person name="Flinn B.S."/>
            <person name="Jenkins J."/>
            <person name="Shu S."/>
            <person name="Flowers D."/>
            <person name="Luo F."/>
            <person name="Wang Y."/>
            <person name="Xia P."/>
            <person name="Barry K."/>
            <person name="Daum C."/>
            <person name="Lipzen A."/>
            <person name="Yoshinaga Y."/>
            <person name="Schmutz J."/>
            <person name="Saski C."/>
            <person name="Vermerris W."/>
            <person name="Kresovich S."/>
        </authorList>
    </citation>
    <scope>NUCLEOTIDE SEQUENCE</scope>
</reference>
<feature type="domain" description="DUF1618" evidence="1">
    <location>
        <begin position="142"/>
        <end position="308"/>
    </location>
</feature>
<name>A0A921S6F2_SORBI</name>
<accession>A0A921S6F2</accession>